<organism evidence="1">
    <name type="scientific">Physcomitrium patens</name>
    <name type="common">Spreading-leaved earth moss</name>
    <name type="synonym">Physcomitrella patens</name>
    <dbReference type="NCBI Taxonomy" id="3218"/>
    <lineage>
        <taxon>Eukaryota</taxon>
        <taxon>Viridiplantae</taxon>
        <taxon>Streptophyta</taxon>
        <taxon>Embryophyta</taxon>
        <taxon>Bryophyta</taxon>
        <taxon>Bryophytina</taxon>
        <taxon>Bryopsida</taxon>
        <taxon>Funariidae</taxon>
        <taxon>Funariales</taxon>
        <taxon>Funariaceae</taxon>
        <taxon>Physcomitrium</taxon>
    </lineage>
</organism>
<proteinExistence type="predicted"/>
<keyword evidence="3" id="KW-1185">Reference proteome</keyword>
<name>A0A2K1IA57_PHYPA</name>
<dbReference type="InParanoid" id="A0A2K1IA57"/>
<dbReference type="Gramene" id="Pp3c27_1080V3.1">
    <property type="protein sequence ID" value="Pp3c27_1080V3.1"/>
    <property type="gene ID" value="Pp3c27_1080"/>
</dbReference>
<sequence>MSLESLFTINVERQGRVTKVSTGS</sequence>
<dbReference type="EnsemblPlants" id="Pp3c27_1080V3.1">
    <property type="protein sequence ID" value="Pp3c27_1080V3.1"/>
    <property type="gene ID" value="Pp3c27_1080"/>
</dbReference>
<evidence type="ECO:0000313" key="3">
    <source>
        <dbReference type="Proteomes" id="UP000006727"/>
    </source>
</evidence>
<reference evidence="1 3" key="2">
    <citation type="journal article" date="2018" name="Plant J.">
        <title>The Physcomitrella patens chromosome-scale assembly reveals moss genome structure and evolution.</title>
        <authorList>
            <person name="Lang D."/>
            <person name="Ullrich K.K."/>
            <person name="Murat F."/>
            <person name="Fuchs J."/>
            <person name="Jenkins J."/>
            <person name="Haas F.B."/>
            <person name="Piednoel M."/>
            <person name="Gundlach H."/>
            <person name="Van Bel M."/>
            <person name="Meyberg R."/>
            <person name="Vives C."/>
            <person name="Morata J."/>
            <person name="Symeonidi A."/>
            <person name="Hiss M."/>
            <person name="Muchero W."/>
            <person name="Kamisugi Y."/>
            <person name="Saleh O."/>
            <person name="Blanc G."/>
            <person name="Decker E.L."/>
            <person name="van Gessel N."/>
            <person name="Grimwood J."/>
            <person name="Hayes R.D."/>
            <person name="Graham S.W."/>
            <person name="Gunter L.E."/>
            <person name="McDaniel S.F."/>
            <person name="Hoernstein S.N.W."/>
            <person name="Larsson A."/>
            <person name="Li F.W."/>
            <person name="Perroud P.F."/>
            <person name="Phillips J."/>
            <person name="Ranjan P."/>
            <person name="Rokshar D.S."/>
            <person name="Rothfels C.J."/>
            <person name="Schneider L."/>
            <person name="Shu S."/>
            <person name="Stevenson D.W."/>
            <person name="Thummler F."/>
            <person name="Tillich M."/>
            <person name="Villarreal Aguilar J.C."/>
            <person name="Widiez T."/>
            <person name="Wong G.K."/>
            <person name="Wymore A."/>
            <person name="Zhang Y."/>
            <person name="Zimmer A.D."/>
            <person name="Quatrano R.S."/>
            <person name="Mayer K.F.X."/>
            <person name="Goodstein D."/>
            <person name="Casacuberta J.M."/>
            <person name="Vandepoele K."/>
            <person name="Reski R."/>
            <person name="Cuming A.C."/>
            <person name="Tuskan G.A."/>
            <person name="Maumus F."/>
            <person name="Salse J."/>
            <person name="Schmutz J."/>
            <person name="Rensing S.A."/>
        </authorList>
    </citation>
    <scope>NUCLEOTIDE SEQUENCE [LARGE SCALE GENOMIC DNA]</scope>
    <source>
        <strain evidence="2 3">cv. Gransden 2004</strain>
    </source>
</reference>
<dbReference type="AlphaFoldDB" id="A0A2K1IA57"/>
<accession>A0A2K1IA57</accession>
<dbReference type="EMBL" id="ABEU02000027">
    <property type="protein sequence ID" value="PNR26165.1"/>
    <property type="molecule type" value="Genomic_DNA"/>
</dbReference>
<evidence type="ECO:0000313" key="1">
    <source>
        <dbReference type="EMBL" id="PNR26165.1"/>
    </source>
</evidence>
<reference evidence="1 3" key="1">
    <citation type="journal article" date="2008" name="Science">
        <title>The Physcomitrella genome reveals evolutionary insights into the conquest of land by plants.</title>
        <authorList>
            <person name="Rensing S."/>
            <person name="Lang D."/>
            <person name="Zimmer A."/>
            <person name="Terry A."/>
            <person name="Salamov A."/>
            <person name="Shapiro H."/>
            <person name="Nishiyama T."/>
            <person name="Perroud P.-F."/>
            <person name="Lindquist E."/>
            <person name="Kamisugi Y."/>
            <person name="Tanahashi T."/>
            <person name="Sakakibara K."/>
            <person name="Fujita T."/>
            <person name="Oishi K."/>
            <person name="Shin-I T."/>
            <person name="Kuroki Y."/>
            <person name="Toyoda A."/>
            <person name="Suzuki Y."/>
            <person name="Hashimoto A."/>
            <person name="Yamaguchi K."/>
            <person name="Sugano A."/>
            <person name="Kohara Y."/>
            <person name="Fujiyama A."/>
            <person name="Anterola A."/>
            <person name="Aoki S."/>
            <person name="Ashton N."/>
            <person name="Barbazuk W.B."/>
            <person name="Barker E."/>
            <person name="Bennetzen J."/>
            <person name="Bezanilla M."/>
            <person name="Blankenship R."/>
            <person name="Cho S.H."/>
            <person name="Dutcher S."/>
            <person name="Estelle M."/>
            <person name="Fawcett J.A."/>
            <person name="Gundlach H."/>
            <person name="Hanada K."/>
            <person name="Heyl A."/>
            <person name="Hicks K.A."/>
            <person name="Hugh J."/>
            <person name="Lohr M."/>
            <person name="Mayer K."/>
            <person name="Melkozernov A."/>
            <person name="Murata T."/>
            <person name="Nelson D."/>
            <person name="Pils B."/>
            <person name="Prigge M."/>
            <person name="Reiss B."/>
            <person name="Renner T."/>
            <person name="Rombauts S."/>
            <person name="Rushton P."/>
            <person name="Sanderfoot A."/>
            <person name="Schween G."/>
            <person name="Shiu S.-H."/>
            <person name="Stueber K."/>
            <person name="Theodoulou F.L."/>
            <person name="Tu H."/>
            <person name="Van de Peer Y."/>
            <person name="Verrier P.J."/>
            <person name="Waters E."/>
            <person name="Wood A."/>
            <person name="Yang L."/>
            <person name="Cove D."/>
            <person name="Cuming A."/>
            <person name="Hasebe M."/>
            <person name="Lucas S."/>
            <person name="Mishler D.B."/>
            <person name="Reski R."/>
            <person name="Grigoriev I."/>
            <person name="Quatrano R.S."/>
            <person name="Boore J.L."/>
        </authorList>
    </citation>
    <scope>NUCLEOTIDE SEQUENCE [LARGE SCALE GENOMIC DNA]</scope>
    <source>
        <strain evidence="2 3">cv. Gransden 2004</strain>
    </source>
</reference>
<evidence type="ECO:0000313" key="2">
    <source>
        <dbReference type="EnsemblPlants" id="Pp3c27_1080V3.1"/>
    </source>
</evidence>
<reference evidence="2" key="3">
    <citation type="submission" date="2020-12" db="UniProtKB">
        <authorList>
            <consortium name="EnsemblPlants"/>
        </authorList>
    </citation>
    <scope>IDENTIFICATION</scope>
</reference>
<dbReference type="Proteomes" id="UP000006727">
    <property type="component" value="Chromosome 27"/>
</dbReference>
<protein>
    <submittedName>
        <fullName evidence="1 2">Uncharacterized protein</fullName>
    </submittedName>
</protein>
<gene>
    <name evidence="1" type="ORF">PHYPA_030739</name>
</gene>